<accession>A0AAD8TYH1</accession>
<proteinExistence type="predicted"/>
<sequence length="150" mass="16334">MHQRILYRGEYENLNECPVCTALRYKIRGDDPGDDVEGQKPGKKIPAKVMWVGAINTPLVFSRDLARLSCPPSGCRLAVRSASPQRRRRRPRRAISTSSPPSGLSSPQTYVRAPAALPVARASPKVVGAAALAREREEMAVCSPARRSAA</sequence>
<organism evidence="2 3">
    <name type="scientific">Lolium multiflorum</name>
    <name type="common">Italian ryegrass</name>
    <name type="synonym">Lolium perenne subsp. multiflorum</name>
    <dbReference type="NCBI Taxonomy" id="4521"/>
    <lineage>
        <taxon>Eukaryota</taxon>
        <taxon>Viridiplantae</taxon>
        <taxon>Streptophyta</taxon>
        <taxon>Embryophyta</taxon>
        <taxon>Tracheophyta</taxon>
        <taxon>Spermatophyta</taxon>
        <taxon>Magnoliopsida</taxon>
        <taxon>Liliopsida</taxon>
        <taxon>Poales</taxon>
        <taxon>Poaceae</taxon>
        <taxon>BOP clade</taxon>
        <taxon>Pooideae</taxon>
        <taxon>Poodae</taxon>
        <taxon>Poeae</taxon>
        <taxon>Poeae Chloroplast Group 2 (Poeae type)</taxon>
        <taxon>Loliodinae</taxon>
        <taxon>Loliinae</taxon>
        <taxon>Lolium</taxon>
    </lineage>
</organism>
<keyword evidence="3" id="KW-1185">Reference proteome</keyword>
<dbReference type="Proteomes" id="UP001231189">
    <property type="component" value="Unassembled WGS sequence"/>
</dbReference>
<dbReference type="AlphaFoldDB" id="A0AAD8TYH1"/>
<protein>
    <submittedName>
        <fullName evidence="2">Uncharacterized protein</fullName>
    </submittedName>
</protein>
<comment type="caution">
    <text evidence="2">The sequence shown here is derived from an EMBL/GenBank/DDBJ whole genome shotgun (WGS) entry which is preliminary data.</text>
</comment>
<evidence type="ECO:0000313" key="2">
    <source>
        <dbReference type="EMBL" id="KAK1696535.1"/>
    </source>
</evidence>
<gene>
    <name evidence="2" type="ORF">QYE76_013232</name>
</gene>
<evidence type="ECO:0000256" key="1">
    <source>
        <dbReference type="SAM" id="MobiDB-lite"/>
    </source>
</evidence>
<reference evidence="2" key="1">
    <citation type="submission" date="2023-07" db="EMBL/GenBank/DDBJ databases">
        <title>A chromosome-level genome assembly of Lolium multiflorum.</title>
        <authorList>
            <person name="Chen Y."/>
            <person name="Copetti D."/>
            <person name="Kolliker R."/>
            <person name="Studer B."/>
        </authorList>
    </citation>
    <scope>NUCLEOTIDE SEQUENCE</scope>
    <source>
        <strain evidence="2">02402/16</strain>
        <tissue evidence="2">Leaf</tissue>
    </source>
</reference>
<evidence type="ECO:0000313" key="3">
    <source>
        <dbReference type="Proteomes" id="UP001231189"/>
    </source>
</evidence>
<dbReference type="EMBL" id="JAUUTY010000001">
    <property type="protein sequence ID" value="KAK1696535.1"/>
    <property type="molecule type" value="Genomic_DNA"/>
</dbReference>
<feature type="region of interest" description="Disordered" evidence="1">
    <location>
        <begin position="75"/>
        <end position="110"/>
    </location>
</feature>
<name>A0AAD8TYH1_LOLMU</name>
<feature type="compositionally biased region" description="Low complexity" evidence="1">
    <location>
        <begin position="94"/>
        <end position="110"/>
    </location>
</feature>